<dbReference type="InterPro" id="IPR052165">
    <property type="entry name" value="Membrane_assoc_protease"/>
</dbReference>
<evidence type="ECO:0000313" key="12">
    <source>
        <dbReference type="EMBL" id="CAB4922556.1"/>
    </source>
</evidence>
<feature type="transmembrane region" description="Helical" evidence="5">
    <location>
        <begin position="269"/>
        <end position="288"/>
    </location>
</feature>
<dbReference type="Pfam" id="PF24961">
    <property type="entry name" value="NfeD_membrane"/>
    <property type="match status" value="1"/>
</dbReference>
<feature type="domain" description="NfeD integral membrane" evidence="7">
    <location>
        <begin position="248"/>
        <end position="363"/>
    </location>
</feature>
<dbReference type="InterPro" id="IPR056739">
    <property type="entry name" value="NfeD_membrane"/>
</dbReference>
<gene>
    <name evidence="9" type="ORF">UFOPK2656_01382</name>
    <name evidence="10" type="ORF">UFOPK3099_01685</name>
    <name evidence="11" type="ORF">UFOPK3267_01217</name>
    <name evidence="12" type="ORF">UFOPK3651_00953</name>
    <name evidence="13" type="ORF">UFOPK3931_00350</name>
    <name evidence="8" type="ORF">UFOPK4189_00872</name>
</gene>
<dbReference type="EMBL" id="CAFBMT010000004">
    <property type="protein sequence ID" value="CAB4922556.1"/>
    <property type="molecule type" value="Genomic_DNA"/>
</dbReference>
<accession>A0A6J7A027</accession>
<keyword evidence="4 5" id="KW-0472">Membrane</keyword>
<comment type="subcellular location">
    <subcellularLocation>
        <location evidence="1">Membrane</location>
        <topology evidence="1">Multi-pass membrane protein</topology>
    </subcellularLocation>
</comment>
<dbReference type="EMBL" id="CAEZYF010000007">
    <property type="protein sequence ID" value="CAB4721544.1"/>
    <property type="molecule type" value="Genomic_DNA"/>
</dbReference>
<dbReference type="AlphaFoldDB" id="A0A6J7A027"/>
<dbReference type="PANTHER" id="PTHR33507">
    <property type="entry name" value="INNER MEMBRANE PROTEIN YBBJ"/>
    <property type="match status" value="1"/>
</dbReference>
<evidence type="ECO:0000256" key="5">
    <source>
        <dbReference type="SAM" id="Phobius"/>
    </source>
</evidence>
<evidence type="ECO:0000256" key="4">
    <source>
        <dbReference type="ARBA" id="ARBA00023136"/>
    </source>
</evidence>
<evidence type="ECO:0000256" key="2">
    <source>
        <dbReference type="ARBA" id="ARBA00022692"/>
    </source>
</evidence>
<keyword evidence="2 5" id="KW-0812">Transmembrane</keyword>
<name>A0A6J7A027_9ZZZZ</name>
<evidence type="ECO:0000256" key="3">
    <source>
        <dbReference type="ARBA" id="ARBA00022989"/>
    </source>
</evidence>
<evidence type="ECO:0000313" key="11">
    <source>
        <dbReference type="EMBL" id="CAB4850510.1"/>
    </source>
</evidence>
<dbReference type="EMBL" id="CAFAAV010000133">
    <property type="protein sequence ID" value="CAB4825929.1"/>
    <property type="molecule type" value="Genomic_DNA"/>
</dbReference>
<evidence type="ECO:0000259" key="6">
    <source>
        <dbReference type="Pfam" id="PF01957"/>
    </source>
</evidence>
<protein>
    <submittedName>
        <fullName evidence="10">Unannotated protein</fullName>
    </submittedName>
</protein>
<feature type="domain" description="NfeD-like C-terminal" evidence="6">
    <location>
        <begin position="381"/>
        <end position="437"/>
    </location>
</feature>
<evidence type="ECO:0000259" key="7">
    <source>
        <dbReference type="Pfam" id="PF24961"/>
    </source>
</evidence>
<dbReference type="Gene3D" id="2.40.50.140">
    <property type="entry name" value="Nucleic acid-binding proteins"/>
    <property type="match status" value="1"/>
</dbReference>
<dbReference type="InterPro" id="IPR002810">
    <property type="entry name" value="NfeD-like_C"/>
</dbReference>
<dbReference type="EMBL" id="CAFBIY010000056">
    <property type="protein sequence ID" value="CAB4850510.1"/>
    <property type="molecule type" value="Genomic_DNA"/>
</dbReference>
<keyword evidence="3 5" id="KW-1133">Transmembrane helix</keyword>
<dbReference type="Pfam" id="PF01957">
    <property type="entry name" value="NfeD"/>
    <property type="match status" value="1"/>
</dbReference>
<evidence type="ECO:0000313" key="10">
    <source>
        <dbReference type="EMBL" id="CAB4825929.1"/>
    </source>
</evidence>
<dbReference type="InterPro" id="IPR012340">
    <property type="entry name" value="NA-bd_OB-fold"/>
</dbReference>
<sequence>MRRLAITLLVGPLVGLAGLSLLSSPVRAQGAPTADAAADLAPVDVLQVSGLFDEVTVQSIEDAIDSSTAKGSQALILQLNTGGAVVDTATMRQLLQKVADAKIAIGIWVGPSRDARAYGTPAQLFGVADVTAMVAGSRIGHTGDLITLDGATVDLGAGVDTLRNGSMSFGEARRTGVLKLDTTDEGVPTVRSMVLAMDGVQLQDGTVLNTVAEELNDKGQTQKVATLVRFSGLGLIEEMFHTVASPPMAYLFLVIGLCLLIFEFFTAGVGVAGVVGAVLTVLGCYGLAALPTRPVAVALLIVALIAFAIDVQVGIPRLWTGVGTALFVLGSWFLYSPLPGNDLRLGWLTLFVGISGVLLTFVVGMPSMVRTRFATPTIGRDWMIGSIGLAVGAIDPEGVAQVGEAKWRARTNRATPLAAGAELRVIAIDGVTLEVEPVEGAARDYRERRPKDE</sequence>
<reference evidence="10" key="1">
    <citation type="submission" date="2020-05" db="EMBL/GenBank/DDBJ databases">
        <authorList>
            <person name="Chiriac C."/>
            <person name="Salcher M."/>
            <person name="Ghai R."/>
            <person name="Kavagutti S V."/>
        </authorList>
    </citation>
    <scope>NUCLEOTIDE SEQUENCE</scope>
</reference>
<evidence type="ECO:0000313" key="8">
    <source>
        <dbReference type="EMBL" id="CAB4363094.1"/>
    </source>
</evidence>
<evidence type="ECO:0000313" key="13">
    <source>
        <dbReference type="EMBL" id="CAB4973803.1"/>
    </source>
</evidence>
<feature type="transmembrane region" description="Helical" evidence="5">
    <location>
        <begin position="347"/>
        <end position="365"/>
    </location>
</feature>
<feature type="transmembrane region" description="Helical" evidence="5">
    <location>
        <begin position="318"/>
        <end position="335"/>
    </location>
</feature>
<evidence type="ECO:0000256" key="1">
    <source>
        <dbReference type="ARBA" id="ARBA00004141"/>
    </source>
</evidence>
<organism evidence="10">
    <name type="scientific">freshwater metagenome</name>
    <dbReference type="NCBI Taxonomy" id="449393"/>
    <lineage>
        <taxon>unclassified sequences</taxon>
        <taxon>metagenomes</taxon>
        <taxon>ecological metagenomes</taxon>
    </lineage>
</organism>
<proteinExistence type="predicted"/>
<dbReference type="SUPFAM" id="SSF141322">
    <property type="entry name" value="NfeD domain-like"/>
    <property type="match status" value="1"/>
</dbReference>
<feature type="transmembrane region" description="Helical" evidence="5">
    <location>
        <begin position="294"/>
        <end position="311"/>
    </location>
</feature>
<feature type="transmembrane region" description="Helical" evidence="5">
    <location>
        <begin position="239"/>
        <end position="262"/>
    </location>
</feature>
<evidence type="ECO:0000313" key="9">
    <source>
        <dbReference type="EMBL" id="CAB4721544.1"/>
    </source>
</evidence>
<dbReference type="EMBL" id="CAFBOL010000005">
    <property type="protein sequence ID" value="CAB4973803.1"/>
    <property type="molecule type" value="Genomic_DNA"/>
</dbReference>
<dbReference type="EMBL" id="CAESGF010000004">
    <property type="protein sequence ID" value="CAB4363094.1"/>
    <property type="molecule type" value="Genomic_DNA"/>
</dbReference>
<dbReference type="GO" id="GO:0016020">
    <property type="term" value="C:membrane"/>
    <property type="evidence" value="ECO:0007669"/>
    <property type="project" value="UniProtKB-SubCell"/>
</dbReference>